<organism evidence="1 2">
    <name type="scientific">Aureimonas populi</name>
    <dbReference type="NCBI Taxonomy" id="1701758"/>
    <lineage>
        <taxon>Bacteria</taxon>
        <taxon>Pseudomonadati</taxon>
        <taxon>Pseudomonadota</taxon>
        <taxon>Alphaproteobacteria</taxon>
        <taxon>Hyphomicrobiales</taxon>
        <taxon>Aurantimonadaceae</taxon>
        <taxon>Aureimonas</taxon>
    </lineage>
</organism>
<gene>
    <name evidence="1" type="ORF">ACFSKQ_01045</name>
</gene>
<name>A0ABW5CFL2_9HYPH</name>
<dbReference type="Gene3D" id="1.10.8.60">
    <property type="match status" value="1"/>
</dbReference>
<sequence length="231" mass="25092">MNRSRQLPLLWPHRPSTARDDLVVGPSNELAVAALDAWPDWPHPVLYVAGPEGSGKSHLGAAWSERSGALPFAPGIERSEAPFAVFLDDLGRARRSEEAVFALLNAARLGGGTVLVAAHGAPATLDLRLPDLVSRLQAATMVTLGVPDEALLLGVLVKLFADRQIEIDPRLVEAMLPRMERSLDAARRLVERIDRETLASGRKATRALVLDLLAEMGDKEGDRRETVRQVP</sequence>
<comment type="caution">
    <text evidence="1">The sequence shown here is derived from an EMBL/GenBank/DDBJ whole genome shotgun (WGS) entry which is preliminary data.</text>
</comment>
<keyword evidence="2" id="KW-1185">Reference proteome</keyword>
<evidence type="ECO:0008006" key="3">
    <source>
        <dbReference type="Google" id="ProtNLM"/>
    </source>
</evidence>
<dbReference type="RefSeq" id="WP_209736016.1">
    <property type="nucleotide sequence ID" value="NZ_CP072611.1"/>
</dbReference>
<proteinExistence type="predicted"/>
<dbReference type="PANTHER" id="PTHR30050:SF5">
    <property type="entry name" value="DNAA REGULATORY INACTIVATOR HDA"/>
    <property type="match status" value="1"/>
</dbReference>
<protein>
    <recommendedName>
        <fullName evidence="3">Chromosomal replication initiator protein DnaA domain-containing protein</fullName>
    </recommendedName>
</protein>
<dbReference type="PANTHER" id="PTHR30050">
    <property type="entry name" value="CHROMOSOMAL REPLICATION INITIATOR PROTEIN DNAA"/>
    <property type="match status" value="1"/>
</dbReference>
<evidence type="ECO:0000313" key="1">
    <source>
        <dbReference type="EMBL" id="MFD2236049.1"/>
    </source>
</evidence>
<dbReference type="Gene3D" id="3.40.50.300">
    <property type="entry name" value="P-loop containing nucleotide triphosphate hydrolases"/>
    <property type="match status" value="2"/>
</dbReference>
<dbReference type="SUPFAM" id="SSF52540">
    <property type="entry name" value="P-loop containing nucleoside triphosphate hydrolases"/>
    <property type="match status" value="1"/>
</dbReference>
<dbReference type="Proteomes" id="UP001597371">
    <property type="component" value="Unassembled WGS sequence"/>
</dbReference>
<dbReference type="InterPro" id="IPR027417">
    <property type="entry name" value="P-loop_NTPase"/>
</dbReference>
<accession>A0ABW5CFL2</accession>
<reference evidence="2" key="1">
    <citation type="journal article" date="2019" name="Int. J. Syst. Evol. Microbiol.">
        <title>The Global Catalogue of Microorganisms (GCM) 10K type strain sequencing project: providing services to taxonomists for standard genome sequencing and annotation.</title>
        <authorList>
            <consortium name="The Broad Institute Genomics Platform"/>
            <consortium name="The Broad Institute Genome Sequencing Center for Infectious Disease"/>
            <person name="Wu L."/>
            <person name="Ma J."/>
        </authorList>
    </citation>
    <scope>NUCLEOTIDE SEQUENCE [LARGE SCALE GENOMIC DNA]</scope>
    <source>
        <strain evidence="2">ZS-35-S2</strain>
    </source>
</reference>
<dbReference type="EMBL" id="JBHUIJ010000002">
    <property type="protein sequence ID" value="MFD2236049.1"/>
    <property type="molecule type" value="Genomic_DNA"/>
</dbReference>
<evidence type="ECO:0000313" key="2">
    <source>
        <dbReference type="Proteomes" id="UP001597371"/>
    </source>
</evidence>